<sequence>MLPLTHQKAGLKFLHIPSCMVIQPLLNSKLALLPAECHTKFPMAMVVLNLGMSASVWGFSWVIPRTEQK</sequence>
<evidence type="ECO:0000256" key="1">
    <source>
        <dbReference type="SAM" id="Phobius"/>
    </source>
</evidence>
<keyword evidence="1" id="KW-0812">Transmembrane</keyword>
<dbReference type="EMBL" id="UOYP01000109">
    <property type="protein sequence ID" value="VAY87307.1"/>
    <property type="molecule type" value="Genomic_DNA"/>
</dbReference>
<keyword evidence="1" id="KW-0472">Membrane</keyword>
<dbReference type="AlphaFoldDB" id="A0A3P3ZMK7"/>
<gene>
    <name evidence="2" type="ORF">CARN8_1970001</name>
</gene>
<reference evidence="2" key="1">
    <citation type="submission" date="2018-10" db="EMBL/GenBank/DDBJ databases">
        <authorList>
            <person name="Plewniak F."/>
        </authorList>
    </citation>
    <scope>NUCLEOTIDE SEQUENCE</scope>
</reference>
<proteinExistence type="predicted"/>
<organism evidence="2">
    <name type="scientific">mine drainage metagenome</name>
    <dbReference type="NCBI Taxonomy" id="410659"/>
    <lineage>
        <taxon>unclassified sequences</taxon>
        <taxon>metagenomes</taxon>
        <taxon>ecological metagenomes</taxon>
    </lineage>
</organism>
<name>A0A3P3ZMK7_9ZZZZ</name>
<keyword evidence="1" id="KW-1133">Transmembrane helix</keyword>
<accession>A0A3P3ZMK7</accession>
<evidence type="ECO:0000313" key="2">
    <source>
        <dbReference type="EMBL" id="VAY87307.1"/>
    </source>
</evidence>
<feature type="transmembrane region" description="Helical" evidence="1">
    <location>
        <begin position="41"/>
        <end position="63"/>
    </location>
</feature>
<protein>
    <submittedName>
        <fullName evidence="2">Uncharacterized protein</fullName>
    </submittedName>
</protein>